<sequence length="43" mass="4560">AGGRRPPATGGRPREGRTGSVHPAHHPPAKSVGDLWRRRGDPV</sequence>
<name>A0A6J4LH59_9ACTN</name>
<accession>A0A6J4LH59</accession>
<feature type="non-terminal residue" evidence="2">
    <location>
        <position position="43"/>
    </location>
</feature>
<evidence type="ECO:0000313" key="2">
    <source>
        <dbReference type="EMBL" id="CAA9331574.1"/>
    </source>
</evidence>
<feature type="compositionally biased region" description="Low complexity" evidence="1">
    <location>
        <begin position="1"/>
        <end position="11"/>
    </location>
</feature>
<gene>
    <name evidence="2" type="ORF">AVDCRST_MAG34-491</name>
</gene>
<evidence type="ECO:0000256" key="1">
    <source>
        <dbReference type="SAM" id="MobiDB-lite"/>
    </source>
</evidence>
<dbReference type="AlphaFoldDB" id="A0A6J4LH59"/>
<feature type="region of interest" description="Disordered" evidence="1">
    <location>
        <begin position="1"/>
        <end position="43"/>
    </location>
</feature>
<organism evidence="2">
    <name type="scientific">uncultured Nocardioidaceae bacterium</name>
    <dbReference type="NCBI Taxonomy" id="253824"/>
    <lineage>
        <taxon>Bacteria</taxon>
        <taxon>Bacillati</taxon>
        <taxon>Actinomycetota</taxon>
        <taxon>Actinomycetes</taxon>
        <taxon>Propionibacteriales</taxon>
        <taxon>Nocardioidaceae</taxon>
        <taxon>environmental samples</taxon>
    </lineage>
</organism>
<protein>
    <submittedName>
        <fullName evidence="2">Uncharacterized protein</fullName>
    </submittedName>
</protein>
<dbReference type="EMBL" id="CADCUI010000008">
    <property type="protein sequence ID" value="CAA9331574.1"/>
    <property type="molecule type" value="Genomic_DNA"/>
</dbReference>
<proteinExistence type="predicted"/>
<reference evidence="2" key="1">
    <citation type="submission" date="2020-02" db="EMBL/GenBank/DDBJ databases">
        <authorList>
            <person name="Meier V. D."/>
        </authorList>
    </citation>
    <scope>NUCLEOTIDE SEQUENCE</scope>
    <source>
        <strain evidence="2">AVDCRST_MAG34</strain>
    </source>
</reference>
<feature type="non-terminal residue" evidence="2">
    <location>
        <position position="1"/>
    </location>
</feature>